<dbReference type="Proteomes" id="UP000095705">
    <property type="component" value="Plasmid pACMP2"/>
</dbReference>
<organism evidence="2 3">
    <name type="scientific">Streptomyces subrutilus</name>
    <dbReference type="NCBI Taxonomy" id="36818"/>
    <lineage>
        <taxon>Bacteria</taxon>
        <taxon>Bacillati</taxon>
        <taxon>Actinomycetota</taxon>
        <taxon>Actinomycetes</taxon>
        <taxon>Kitasatosporales</taxon>
        <taxon>Streptomycetaceae</taxon>
        <taxon>Streptomyces</taxon>
    </lineage>
</organism>
<dbReference type="EMBL" id="MEHK01000006">
    <property type="protein sequence ID" value="OEJ20936.1"/>
    <property type="molecule type" value="Genomic_DNA"/>
</dbReference>
<protein>
    <submittedName>
        <fullName evidence="2">Uncharacterized protein</fullName>
    </submittedName>
</protein>
<proteinExistence type="predicted"/>
<dbReference type="AlphaFoldDB" id="A0A1E5NXH4"/>
<keyword evidence="3" id="KW-1185">Reference proteome</keyword>
<keyword evidence="2" id="KW-0614">Plasmid</keyword>
<dbReference type="RefSeq" id="WP_069918085.1">
    <property type="nucleotide sequence ID" value="NZ_CM007204.1"/>
</dbReference>
<comment type="caution">
    <text evidence="2">The sequence shown here is derived from an EMBL/GenBank/DDBJ whole genome shotgun (WGS) entry which is preliminary data.</text>
</comment>
<geneLocation type="plasmid" evidence="3">
    <name>pacmp2</name>
</geneLocation>
<feature type="region of interest" description="Disordered" evidence="1">
    <location>
        <begin position="55"/>
        <end position="96"/>
    </location>
</feature>
<evidence type="ECO:0000313" key="2">
    <source>
        <dbReference type="EMBL" id="OEJ20936.1"/>
    </source>
</evidence>
<gene>
    <name evidence="2" type="ORF">BGK67_35465</name>
</gene>
<sequence>MDDRAICPDVSDDVDFLGGPYGGMTQTLAARPGAPDELPTFLFWWGPIENREEEVAGRTAEQVAETRPHYQLSGTSSETGRPRYQWCAPRTPAFRD</sequence>
<reference evidence="2 3" key="1">
    <citation type="submission" date="2016-08" db="EMBL/GenBank/DDBJ databases">
        <title>The complete genome of Streptomyces subrutilus 10-1-1.</title>
        <authorList>
            <person name="Chen X."/>
        </authorList>
    </citation>
    <scope>NUCLEOTIDE SEQUENCE [LARGE SCALE GENOMIC DNA]</scope>
    <source>
        <strain evidence="2 3">10-1-1</strain>
        <plasmid evidence="3">pacmp2</plasmid>
    </source>
</reference>
<accession>A0A1E5NXH4</accession>
<name>A0A1E5NXH4_9ACTN</name>
<evidence type="ECO:0000256" key="1">
    <source>
        <dbReference type="SAM" id="MobiDB-lite"/>
    </source>
</evidence>
<evidence type="ECO:0000313" key="3">
    <source>
        <dbReference type="Proteomes" id="UP000095705"/>
    </source>
</evidence>